<comment type="caution">
    <text evidence="6">The sequence shown here is derived from an EMBL/GenBank/DDBJ whole genome shotgun (WGS) entry which is preliminary data.</text>
</comment>
<dbReference type="PROSITE" id="PS51891">
    <property type="entry name" value="CENP_V_GFA"/>
    <property type="match status" value="1"/>
</dbReference>
<dbReference type="EMBL" id="JACHLR010000002">
    <property type="protein sequence ID" value="MBB4857344.1"/>
    <property type="molecule type" value="Genomic_DNA"/>
</dbReference>
<gene>
    <name evidence="6" type="ORF">HNO88_000651</name>
</gene>
<comment type="similarity">
    <text evidence="1">Belongs to the Gfa family.</text>
</comment>
<dbReference type="Gene3D" id="3.90.1590.10">
    <property type="entry name" value="glutathione-dependent formaldehyde- activating enzyme (gfa)"/>
    <property type="match status" value="1"/>
</dbReference>
<reference evidence="6 7" key="1">
    <citation type="submission" date="2020-08" db="EMBL/GenBank/DDBJ databases">
        <title>Functional genomics of gut bacteria from endangered species of beetles.</title>
        <authorList>
            <person name="Carlos-Shanley C."/>
        </authorList>
    </citation>
    <scope>NUCLEOTIDE SEQUENCE [LARGE SCALE GENOMIC DNA]</scope>
    <source>
        <strain evidence="6 7">S00245</strain>
    </source>
</reference>
<keyword evidence="3" id="KW-0862">Zinc</keyword>
<evidence type="ECO:0000256" key="1">
    <source>
        <dbReference type="ARBA" id="ARBA00005495"/>
    </source>
</evidence>
<name>A0A7W7NVI6_9SPHN</name>
<dbReference type="InterPro" id="IPR006913">
    <property type="entry name" value="CENP-V/GFA"/>
</dbReference>
<keyword evidence="2" id="KW-0479">Metal-binding</keyword>
<dbReference type="SUPFAM" id="SSF51316">
    <property type="entry name" value="Mss4-like"/>
    <property type="match status" value="1"/>
</dbReference>
<dbReference type="RefSeq" id="WP_184242629.1">
    <property type="nucleotide sequence ID" value="NZ_JACHLR010000002.1"/>
</dbReference>
<keyword evidence="7" id="KW-1185">Reference proteome</keyword>
<dbReference type="Proteomes" id="UP000555448">
    <property type="component" value="Unassembled WGS sequence"/>
</dbReference>
<feature type="domain" description="CENP-V/GFA" evidence="5">
    <location>
        <begin position="7"/>
        <end position="117"/>
    </location>
</feature>
<accession>A0A7W7NVI6</accession>
<protein>
    <recommendedName>
        <fullName evidence="5">CENP-V/GFA domain-containing protein</fullName>
    </recommendedName>
</protein>
<organism evidence="6 7">
    <name type="scientific">Novosphingobium chloroacetimidivorans</name>
    <dbReference type="NCBI Taxonomy" id="1428314"/>
    <lineage>
        <taxon>Bacteria</taxon>
        <taxon>Pseudomonadati</taxon>
        <taxon>Pseudomonadota</taxon>
        <taxon>Alphaproteobacteria</taxon>
        <taxon>Sphingomonadales</taxon>
        <taxon>Sphingomonadaceae</taxon>
        <taxon>Novosphingobium</taxon>
    </lineage>
</organism>
<evidence type="ECO:0000313" key="6">
    <source>
        <dbReference type="EMBL" id="MBB4857344.1"/>
    </source>
</evidence>
<dbReference type="GO" id="GO:0016846">
    <property type="term" value="F:carbon-sulfur lyase activity"/>
    <property type="evidence" value="ECO:0007669"/>
    <property type="project" value="InterPro"/>
</dbReference>
<evidence type="ECO:0000256" key="3">
    <source>
        <dbReference type="ARBA" id="ARBA00022833"/>
    </source>
</evidence>
<keyword evidence="4" id="KW-0456">Lyase</keyword>
<dbReference type="PANTHER" id="PTHR33337">
    <property type="entry name" value="GFA DOMAIN-CONTAINING PROTEIN"/>
    <property type="match status" value="1"/>
</dbReference>
<sequence>MIAPPDRDARCQCGQLRATVRGEPVRVSVCHCLDCQRRSGSAFAMQARYAADDVGVSGETREWSRPGDEGAGAVFHFCPTCGSTVYYCLIDYPGFVTVPVGAFADPHFPAPMVSVYETRKHAWVSLPADIEHHD</sequence>
<proteinExistence type="inferred from homology"/>
<dbReference type="PANTHER" id="PTHR33337:SF40">
    <property type="entry name" value="CENP-V_GFA DOMAIN-CONTAINING PROTEIN-RELATED"/>
    <property type="match status" value="1"/>
</dbReference>
<dbReference type="AlphaFoldDB" id="A0A7W7NVI6"/>
<dbReference type="InterPro" id="IPR011057">
    <property type="entry name" value="Mss4-like_sf"/>
</dbReference>
<dbReference type="GO" id="GO:0046872">
    <property type="term" value="F:metal ion binding"/>
    <property type="evidence" value="ECO:0007669"/>
    <property type="project" value="UniProtKB-KW"/>
</dbReference>
<evidence type="ECO:0000256" key="2">
    <source>
        <dbReference type="ARBA" id="ARBA00022723"/>
    </source>
</evidence>
<evidence type="ECO:0000313" key="7">
    <source>
        <dbReference type="Proteomes" id="UP000555448"/>
    </source>
</evidence>
<dbReference type="Pfam" id="PF04828">
    <property type="entry name" value="GFA"/>
    <property type="match status" value="1"/>
</dbReference>
<evidence type="ECO:0000256" key="4">
    <source>
        <dbReference type="ARBA" id="ARBA00023239"/>
    </source>
</evidence>
<evidence type="ECO:0000259" key="5">
    <source>
        <dbReference type="PROSITE" id="PS51891"/>
    </source>
</evidence>